<dbReference type="Proteomes" id="UP000622707">
    <property type="component" value="Unassembled WGS sequence"/>
</dbReference>
<proteinExistence type="predicted"/>
<keyword evidence="2" id="KW-1185">Reference proteome</keyword>
<evidence type="ECO:0000313" key="1">
    <source>
        <dbReference type="EMBL" id="MBL0426823.1"/>
    </source>
</evidence>
<organism evidence="1 2">
    <name type="scientific">Ramlibacter alkalitolerans</name>
    <dbReference type="NCBI Taxonomy" id="2039631"/>
    <lineage>
        <taxon>Bacteria</taxon>
        <taxon>Pseudomonadati</taxon>
        <taxon>Pseudomonadota</taxon>
        <taxon>Betaproteobacteria</taxon>
        <taxon>Burkholderiales</taxon>
        <taxon>Comamonadaceae</taxon>
        <taxon>Ramlibacter</taxon>
    </lineage>
</organism>
<protein>
    <submittedName>
        <fullName evidence="1">Uncharacterized protein</fullName>
    </submittedName>
</protein>
<sequence>MRLNLCDCGVAYLVRLNRSFWMRFVPGRRHYFCVRCKSHQLLSRYGLRRAFPSLPPQMDTSVTAPGALEQPAPPSELFAATTRVPTRVRTR</sequence>
<dbReference type="RefSeq" id="WP_201691178.1">
    <property type="nucleotide sequence ID" value="NZ_JAEQND010000009.1"/>
</dbReference>
<evidence type="ECO:0000313" key="2">
    <source>
        <dbReference type="Proteomes" id="UP000622707"/>
    </source>
</evidence>
<gene>
    <name evidence="1" type="ORF">JI746_17045</name>
</gene>
<accession>A0ABS1JRF2</accession>
<comment type="caution">
    <text evidence="1">The sequence shown here is derived from an EMBL/GenBank/DDBJ whole genome shotgun (WGS) entry which is preliminary data.</text>
</comment>
<reference evidence="1 2" key="1">
    <citation type="journal article" date="2017" name="Int. J. Syst. Evol. Microbiol.">
        <title>Ramlibacter alkalitolerans sp. nov., alkali-tolerant bacterium isolated from soil of ginseng.</title>
        <authorList>
            <person name="Lee D.H."/>
            <person name="Cha C.J."/>
        </authorList>
    </citation>
    <scope>NUCLEOTIDE SEQUENCE [LARGE SCALE GENOMIC DNA]</scope>
    <source>
        <strain evidence="1 2">KACC 19305</strain>
    </source>
</reference>
<name>A0ABS1JRF2_9BURK</name>
<dbReference type="EMBL" id="JAEQND010000009">
    <property type="protein sequence ID" value="MBL0426823.1"/>
    <property type="molecule type" value="Genomic_DNA"/>
</dbReference>